<dbReference type="AlphaFoldDB" id="A0A512DAI8"/>
<dbReference type="PANTHER" id="PTHR43546">
    <property type="entry name" value="UPF0173 METAL-DEPENDENT HYDROLASE MJ1163-RELATED"/>
    <property type="match status" value="1"/>
</dbReference>
<dbReference type="Proteomes" id="UP000321181">
    <property type="component" value="Unassembled WGS sequence"/>
</dbReference>
<name>A0A512DAI8_9CELL</name>
<evidence type="ECO:0000313" key="3">
    <source>
        <dbReference type="EMBL" id="GEO33465.1"/>
    </source>
</evidence>
<sequence>MDLTLLGHACVRLDKDGSRLVIDPGAFSATEALEGADAVLITHEHVDHVVPDELRAALVGRPDLAVWAPEGVAAAIVGDDDSLADRVHAAAPGDHVDVAGFAVDVVGGTHAVIHPDVPQAANVGYLVDGVLLHPGDSFTLPDAEVDVLLVPVAGPWMKVAEAIDYVRAAAARRAVPIHDAIYTDGGKGLVDRLLGPQGPGTGGTEYVRPQPGETVTVG</sequence>
<feature type="domain" description="Metallo-beta-lactamase" evidence="2">
    <location>
        <begin position="7"/>
        <end position="178"/>
    </location>
</feature>
<dbReference type="PANTHER" id="PTHR43546:SF3">
    <property type="entry name" value="UPF0173 METAL-DEPENDENT HYDROLASE MJ1163"/>
    <property type="match status" value="1"/>
</dbReference>
<keyword evidence="4" id="KW-1185">Reference proteome</keyword>
<evidence type="ECO:0000256" key="1">
    <source>
        <dbReference type="SAM" id="MobiDB-lite"/>
    </source>
</evidence>
<dbReference type="Gene3D" id="3.60.15.10">
    <property type="entry name" value="Ribonuclease Z/Hydroxyacylglutathione hydrolase-like"/>
    <property type="match status" value="1"/>
</dbReference>
<feature type="region of interest" description="Disordered" evidence="1">
    <location>
        <begin position="198"/>
        <end position="218"/>
    </location>
</feature>
<evidence type="ECO:0000313" key="4">
    <source>
        <dbReference type="Proteomes" id="UP000321181"/>
    </source>
</evidence>
<comment type="caution">
    <text evidence="3">The sequence shown here is derived from an EMBL/GenBank/DDBJ whole genome shotgun (WGS) entry which is preliminary data.</text>
</comment>
<dbReference type="SMART" id="SM00849">
    <property type="entry name" value="Lactamase_B"/>
    <property type="match status" value="1"/>
</dbReference>
<reference evidence="3 4" key="1">
    <citation type="submission" date="2019-07" db="EMBL/GenBank/DDBJ databases">
        <title>Whole genome shotgun sequence of Cellulomonas aerilata NBRC 106308.</title>
        <authorList>
            <person name="Hosoyama A."/>
            <person name="Uohara A."/>
            <person name="Ohji S."/>
            <person name="Ichikawa N."/>
        </authorList>
    </citation>
    <scope>NUCLEOTIDE SEQUENCE [LARGE SCALE GENOMIC DNA]</scope>
    <source>
        <strain evidence="3 4">NBRC 106308</strain>
    </source>
</reference>
<accession>A0A512DAI8</accession>
<organism evidence="3 4">
    <name type="scientific">Cellulomonas aerilata</name>
    <dbReference type="NCBI Taxonomy" id="515326"/>
    <lineage>
        <taxon>Bacteria</taxon>
        <taxon>Bacillati</taxon>
        <taxon>Actinomycetota</taxon>
        <taxon>Actinomycetes</taxon>
        <taxon>Micrococcales</taxon>
        <taxon>Cellulomonadaceae</taxon>
        <taxon>Cellulomonas</taxon>
    </lineage>
</organism>
<proteinExistence type="predicted"/>
<dbReference type="GO" id="GO:0016787">
    <property type="term" value="F:hydrolase activity"/>
    <property type="evidence" value="ECO:0007669"/>
    <property type="project" value="UniProtKB-KW"/>
</dbReference>
<dbReference type="SUPFAM" id="SSF56281">
    <property type="entry name" value="Metallo-hydrolase/oxidoreductase"/>
    <property type="match status" value="1"/>
</dbReference>
<keyword evidence="3" id="KW-0378">Hydrolase</keyword>
<dbReference type="RefSeq" id="WP_146901489.1">
    <property type="nucleotide sequence ID" value="NZ_BAAARM010000002.1"/>
</dbReference>
<protein>
    <submittedName>
        <fullName evidence="3">MBL fold metallo-hydrolase</fullName>
    </submittedName>
</protein>
<evidence type="ECO:0000259" key="2">
    <source>
        <dbReference type="SMART" id="SM00849"/>
    </source>
</evidence>
<dbReference type="InterPro" id="IPR050114">
    <property type="entry name" value="UPF0173_UPF0282_UlaG_hydrolase"/>
</dbReference>
<gene>
    <name evidence="3" type="ORF">CAE01nite_11900</name>
</gene>
<dbReference type="InterPro" id="IPR001279">
    <property type="entry name" value="Metallo-B-lactamas"/>
</dbReference>
<dbReference type="Pfam" id="PF13483">
    <property type="entry name" value="Lactamase_B_3"/>
    <property type="match status" value="1"/>
</dbReference>
<dbReference type="InterPro" id="IPR036866">
    <property type="entry name" value="RibonucZ/Hydroxyglut_hydro"/>
</dbReference>
<dbReference type="OrthoDB" id="3190691at2"/>
<dbReference type="EMBL" id="BJYY01000010">
    <property type="protein sequence ID" value="GEO33465.1"/>
    <property type="molecule type" value="Genomic_DNA"/>
</dbReference>